<feature type="transmembrane region" description="Helical" evidence="5">
    <location>
        <begin position="272"/>
        <end position="295"/>
    </location>
</feature>
<dbReference type="InterPro" id="IPR036513">
    <property type="entry name" value="STAS_dom_sf"/>
</dbReference>
<dbReference type="Proteomes" id="UP000576209">
    <property type="component" value="Unassembled WGS sequence"/>
</dbReference>
<dbReference type="AlphaFoldDB" id="A0A840EBG6"/>
<comment type="caution">
    <text evidence="7">The sequence shown here is derived from an EMBL/GenBank/DDBJ whole genome shotgun (WGS) entry which is preliminary data.</text>
</comment>
<feature type="transmembrane region" description="Helical" evidence="5">
    <location>
        <begin position="315"/>
        <end position="336"/>
    </location>
</feature>
<dbReference type="InterPro" id="IPR002645">
    <property type="entry name" value="STAS_dom"/>
</dbReference>
<feature type="domain" description="STAS" evidence="6">
    <location>
        <begin position="518"/>
        <end position="619"/>
    </location>
</feature>
<dbReference type="GO" id="GO:0016020">
    <property type="term" value="C:membrane"/>
    <property type="evidence" value="ECO:0007669"/>
    <property type="project" value="UniProtKB-SubCell"/>
</dbReference>
<feature type="transmembrane region" description="Helical" evidence="5">
    <location>
        <begin position="419"/>
        <end position="437"/>
    </location>
</feature>
<feature type="transmembrane region" description="Helical" evidence="5">
    <location>
        <begin position="392"/>
        <end position="413"/>
    </location>
</feature>
<proteinExistence type="predicted"/>
<evidence type="ECO:0000313" key="8">
    <source>
        <dbReference type="Proteomes" id="UP000576209"/>
    </source>
</evidence>
<dbReference type="GO" id="GO:0055085">
    <property type="term" value="P:transmembrane transport"/>
    <property type="evidence" value="ECO:0007669"/>
    <property type="project" value="InterPro"/>
</dbReference>
<evidence type="ECO:0000259" key="6">
    <source>
        <dbReference type="PROSITE" id="PS50801"/>
    </source>
</evidence>
<keyword evidence="2 5" id="KW-0812">Transmembrane</keyword>
<evidence type="ECO:0000256" key="2">
    <source>
        <dbReference type="ARBA" id="ARBA00022692"/>
    </source>
</evidence>
<organism evidence="7 8">
    <name type="scientific">Neolewinella aquimaris</name>
    <dbReference type="NCBI Taxonomy" id="1835722"/>
    <lineage>
        <taxon>Bacteria</taxon>
        <taxon>Pseudomonadati</taxon>
        <taxon>Bacteroidota</taxon>
        <taxon>Saprospiria</taxon>
        <taxon>Saprospirales</taxon>
        <taxon>Lewinellaceae</taxon>
        <taxon>Neolewinella</taxon>
    </lineage>
</organism>
<dbReference type="EMBL" id="JACIFF010000010">
    <property type="protein sequence ID" value="MBB4080875.1"/>
    <property type="molecule type" value="Genomic_DNA"/>
</dbReference>
<dbReference type="CDD" id="cd07042">
    <property type="entry name" value="STAS_SulP_like_sulfate_transporter"/>
    <property type="match status" value="1"/>
</dbReference>
<reference evidence="7 8" key="1">
    <citation type="submission" date="2020-08" db="EMBL/GenBank/DDBJ databases">
        <title>Genomic Encyclopedia of Type Strains, Phase IV (KMG-IV): sequencing the most valuable type-strain genomes for metagenomic binning, comparative biology and taxonomic classification.</title>
        <authorList>
            <person name="Goeker M."/>
        </authorList>
    </citation>
    <scope>NUCLEOTIDE SEQUENCE [LARGE SCALE GENOMIC DNA]</scope>
    <source>
        <strain evidence="7 8">DSM 105137</strain>
    </source>
</reference>
<dbReference type="Gene3D" id="3.30.750.24">
    <property type="entry name" value="STAS domain"/>
    <property type="match status" value="1"/>
</dbReference>
<dbReference type="Pfam" id="PF01740">
    <property type="entry name" value="STAS"/>
    <property type="match status" value="1"/>
</dbReference>
<evidence type="ECO:0000256" key="3">
    <source>
        <dbReference type="ARBA" id="ARBA00022989"/>
    </source>
</evidence>
<feature type="transmembrane region" description="Helical" evidence="5">
    <location>
        <begin position="241"/>
        <end position="260"/>
    </location>
</feature>
<evidence type="ECO:0000256" key="1">
    <source>
        <dbReference type="ARBA" id="ARBA00004141"/>
    </source>
</evidence>
<feature type="transmembrane region" description="Helical" evidence="5">
    <location>
        <begin position="16"/>
        <end position="35"/>
    </location>
</feature>
<accession>A0A840EBG6</accession>
<dbReference type="SUPFAM" id="SSF52091">
    <property type="entry name" value="SpoIIaa-like"/>
    <property type="match status" value="1"/>
</dbReference>
<feature type="transmembrane region" description="Helical" evidence="5">
    <location>
        <begin position="127"/>
        <end position="147"/>
    </location>
</feature>
<keyword evidence="3 5" id="KW-1133">Transmembrane helix</keyword>
<comment type="subcellular location">
    <subcellularLocation>
        <location evidence="1">Membrane</location>
        <topology evidence="1">Multi-pass membrane protein</topology>
    </subcellularLocation>
</comment>
<dbReference type="InterPro" id="IPR011547">
    <property type="entry name" value="SLC26A/SulP_dom"/>
</dbReference>
<feature type="transmembrane region" description="Helical" evidence="5">
    <location>
        <begin position="449"/>
        <end position="478"/>
    </location>
</feature>
<evidence type="ECO:0000256" key="5">
    <source>
        <dbReference type="SAM" id="Phobius"/>
    </source>
</evidence>
<feature type="transmembrane region" description="Helical" evidence="5">
    <location>
        <begin position="42"/>
        <end position="62"/>
    </location>
</feature>
<sequence length="649" mass="69498">MTNPFTFDFSNLRGDFFGGLTAGIVALPLALAFGAQTALGPMAGLYGAIAIAILAALFGGTATQVSGPTAPMTVVSSAIIANAIVESGAETVQEALPLILATFFLAGLIEMLFGVIKLGRYIKYIPYPVVSGFMSGIGVIIIITQIFPALGYNPGNDEELIVDRMPHAEEQILEKIIREEEADGALKGVMDATVIAETNRRFSQVTNEEIRTEATRLARRRASGTVGTISNVHRPFSTPGGINWFNVILAVGTIIIIYGFKRITSIIPSSLAALIVMTLVAYFFMPGKVPVIGAVEEGLPPFYFDFFGQFANTSMLMRIIEFAFTLAALGAIDSLLTSVVADNITKTKHDPDQELIGQGIGNMAAAFIGGLPGAGATMRTVINVQSGGKTKISGMIAGIFLLLVLLGISGIVAYIPNGVLAGILITVGIGIIDYKGFRHLRSVPKGDSVVMILVLLLTVFVGLLEAVAIGMVLAAVLFMKKTADTVEAGASSSSLEEFSREKPWADEGNLIQRIGDRVFIKHLEGPLFFGFVSSFQTMIQNLPTVEVVIIRLGRVPYIDQSGLYALEDAILDMHSRGIAVVFTGMNAQLRDMMERINLVPGLVPPEHCFETFAEARAWLSKRLEAGNLDEVSTEQINSKPVIGENIDEM</sequence>
<gene>
    <name evidence="7" type="ORF">GGR28_003514</name>
</gene>
<evidence type="ECO:0000313" key="7">
    <source>
        <dbReference type="EMBL" id="MBB4080875.1"/>
    </source>
</evidence>
<name>A0A840EBG6_9BACT</name>
<dbReference type="Pfam" id="PF00916">
    <property type="entry name" value="Sulfate_transp"/>
    <property type="match status" value="2"/>
</dbReference>
<protein>
    <submittedName>
        <fullName evidence="7">SulP family sulfate permease</fullName>
    </submittedName>
</protein>
<evidence type="ECO:0000256" key="4">
    <source>
        <dbReference type="ARBA" id="ARBA00023136"/>
    </source>
</evidence>
<dbReference type="InterPro" id="IPR001902">
    <property type="entry name" value="SLC26A/SulP_fam"/>
</dbReference>
<keyword evidence="8" id="KW-1185">Reference proteome</keyword>
<keyword evidence="4 5" id="KW-0472">Membrane</keyword>
<dbReference type="PANTHER" id="PTHR11814">
    <property type="entry name" value="SULFATE TRANSPORTER"/>
    <property type="match status" value="1"/>
</dbReference>
<dbReference type="PROSITE" id="PS50801">
    <property type="entry name" value="STAS"/>
    <property type="match status" value="1"/>
</dbReference>
<dbReference type="RefSeq" id="WP_183497102.1">
    <property type="nucleotide sequence ID" value="NZ_JACIFF010000010.1"/>
</dbReference>
<feature type="transmembrane region" description="Helical" evidence="5">
    <location>
        <begin position="95"/>
        <end position="115"/>
    </location>
</feature>